<feature type="compositionally biased region" description="Low complexity" evidence="1">
    <location>
        <begin position="71"/>
        <end position="80"/>
    </location>
</feature>
<evidence type="ECO:0000313" key="2">
    <source>
        <dbReference type="EMBL" id="MFC5454213.1"/>
    </source>
</evidence>
<evidence type="ECO:0000313" key="3">
    <source>
        <dbReference type="Proteomes" id="UP001596052"/>
    </source>
</evidence>
<feature type="region of interest" description="Disordered" evidence="1">
    <location>
        <begin position="71"/>
        <end position="109"/>
    </location>
</feature>
<organism evidence="2 3">
    <name type="scientific">Prosthecobacter fluviatilis</name>
    <dbReference type="NCBI Taxonomy" id="445931"/>
    <lineage>
        <taxon>Bacteria</taxon>
        <taxon>Pseudomonadati</taxon>
        <taxon>Verrucomicrobiota</taxon>
        <taxon>Verrucomicrobiia</taxon>
        <taxon>Verrucomicrobiales</taxon>
        <taxon>Verrucomicrobiaceae</taxon>
        <taxon>Prosthecobacter</taxon>
    </lineage>
</organism>
<dbReference type="EMBL" id="JBHSMQ010000001">
    <property type="protein sequence ID" value="MFC5454213.1"/>
    <property type="molecule type" value="Genomic_DNA"/>
</dbReference>
<keyword evidence="3" id="KW-1185">Reference proteome</keyword>
<evidence type="ECO:0000256" key="1">
    <source>
        <dbReference type="SAM" id="MobiDB-lite"/>
    </source>
</evidence>
<proteinExistence type="predicted"/>
<protein>
    <submittedName>
        <fullName evidence="2">Uncharacterized protein</fullName>
    </submittedName>
</protein>
<accession>A0ABW0KL84</accession>
<gene>
    <name evidence="2" type="ORF">ACFQDI_05040</name>
</gene>
<sequence>MSLSHTLLTLAAAGGLWWGGHALSCSRTALHATAAPPAFALPGSAYGSLAARLIRDSLYSYWHGGESAAPAASAKSGAGAAPPPPPPGRFSRRGMPAPVPPAQTPGETSWLQAGVDALSRLEKSRTRRSSTVPLSNAHQQYLYAAADVRLRFAYQLDPGDATLYEILYFHIASRTQSSEAARAAIDALSQNAMAYGLREGGSMSDALTGAGAAINLLNDQLQPGNASRDDKAVSREWHALEECLERYRRLRSSAEEEGWWGGMPELRRQEIEAHAKLLMRIREMIRPVLPPGVAAGSVTPSSSR</sequence>
<dbReference type="Proteomes" id="UP001596052">
    <property type="component" value="Unassembled WGS sequence"/>
</dbReference>
<dbReference type="RefSeq" id="WP_377164053.1">
    <property type="nucleotide sequence ID" value="NZ_JBHSMQ010000001.1"/>
</dbReference>
<reference evidence="3" key="1">
    <citation type="journal article" date="2019" name="Int. J. Syst. Evol. Microbiol.">
        <title>The Global Catalogue of Microorganisms (GCM) 10K type strain sequencing project: providing services to taxonomists for standard genome sequencing and annotation.</title>
        <authorList>
            <consortium name="The Broad Institute Genomics Platform"/>
            <consortium name="The Broad Institute Genome Sequencing Center for Infectious Disease"/>
            <person name="Wu L."/>
            <person name="Ma J."/>
        </authorList>
    </citation>
    <scope>NUCLEOTIDE SEQUENCE [LARGE SCALE GENOMIC DNA]</scope>
    <source>
        <strain evidence="3">CGMCC 4.1469</strain>
    </source>
</reference>
<name>A0ABW0KL84_9BACT</name>
<comment type="caution">
    <text evidence="2">The sequence shown here is derived from an EMBL/GenBank/DDBJ whole genome shotgun (WGS) entry which is preliminary data.</text>
</comment>